<name>A0AAU7C6G5_9BACT</name>
<feature type="region of interest" description="Disordered" evidence="1">
    <location>
        <begin position="75"/>
        <end position="168"/>
    </location>
</feature>
<evidence type="ECO:0000256" key="1">
    <source>
        <dbReference type="SAM" id="MobiDB-lite"/>
    </source>
</evidence>
<gene>
    <name evidence="2" type="ORF">V5E97_20435</name>
</gene>
<evidence type="ECO:0000313" key="2">
    <source>
        <dbReference type="EMBL" id="XBH00725.1"/>
    </source>
</evidence>
<feature type="compositionally biased region" description="Basic and acidic residues" evidence="1">
    <location>
        <begin position="1"/>
        <end position="13"/>
    </location>
</feature>
<accession>A0AAU7C6G5</accession>
<dbReference type="RefSeq" id="WP_406693396.1">
    <property type="nucleotide sequence ID" value="NZ_CP155447.1"/>
</dbReference>
<organism evidence="2">
    <name type="scientific">Singulisphaera sp. Ch08</name>
    <dbReference type="NCBI Taxonomy" id="3120278"/>
    <lineage>
        <taxon>Bacteria</taxon>
        <taxon>Pseudomonadati</taxon>
        <taxon>Planctomycetota</taxon>
        <taxon>Planctomycetia</taxon>
        <taxon>Isosphaerales</taxon>
        <taxon>Isosphaeraceae</taxon>
        <taxon>Singulisphaera</taxon>
    </lineage>
</organism>
<feature type="region of interest" description="Disordered" evidence="1">
    <location>
        <begin position="1"/>
        <end position="32"/>
    </location>
</feature>
<protein>
    <recommendedName>
        <fullName evidence="3">Translation initiation factor IF-2</fullName>
    </recommendedName>
</protein>
<feature type="compositionally biased region" description="Basic and acidic residues" evidence="1">
    <location>
        <begin position="112"/>
        <end position="128"/>
    </location>
</feature>
<evidence type="ECO:0008006" key="3">
    <source>
        <dbReference type="Google" id="ProtNLM"/>
    </source>
</evidence>
<dbReference type="EMBL" id="CP155447">
    <property type="protein sequence ID" value="XBH00725.1"/>
    <property type="molecule type" value="Genomic_DNA"/>
</dbReference>
<proteinExistence type="predicted"/>
<sequence>MVPSTDDKGELPPRAETPPANSAETVAPDVPQTDLVLNKLEELLKRNQVTPELEQATGMSREEMEQFVTKMKKLDKAPAGPGREIQVKPGVDRTFDPNRTLPELNPNARLGNRTDRAKGSVAQDDLRDNVQGARFEVPRELRSGFEAYKSSLSRSKSRRPVTSGPGTE</sequence>
<dbReference type="AlphaFoldDB" id="A0AAU7C6G5"/>
<reference evidence="2" key="1">
    <citation type="submission" date="2024-05" db="EMBL/GenBank/DDBJ databases">
        <title>Planctomycetes of the genus Singulisphaera possess chitinolytic capabilities.</title>
        <authorList>
            <person name="Ivanova A."/>
        </authorList>
    </citation>
    <scope>NUCLEOTIDE SEQUENCE</scope>
    <source>
        <strain evidence="2">Ch08T</strain>
    </source>
</reference>